<keyword evidence="5 7" id="KW-0411">Iron-sulfur</keyword>
<dbReference type="HAMAP" id="MF_00159">
    <property type="entry name" value="IspG"/>
    <property type="match status" value="1"/>
</dbReference>
<feature type="binding site" evidence="7">
    <location>
        <position position="267"/>
    </location>
    <ligand>
        <name>[4Fe-4S] cluster</name>
        <dbReference type="ChEBI" id="CHEBI:49883"/>
    </ligand>
</feature>
<dbReference type="InterPro" id="IPR016425">
    <property type="entry name" value="IspG_bac"/>
</dbReference>
<evidence type="ECO:0000259" key="9">
    <source>
        <dbReference type="Pfam" id="PF26540"/>
    </source>
</evidence>
<gene>
    <name evidence="7" type="primary">ispG</name>
    <name evidence="10" type="ORF">ENW73_00965</name>
</gene>
<comment type="pathway">
    <text evidence="7">Isoprenoid biosynthesis; isopentenyl diphosphate biosynthesis via DXP pathway; isopentenyl diphosphate from 1-deoxy-D-xylulose 5-phosphate: step 5/6.</text>
</comment>
<dbReference type="InterPro" id="IPR011005">
    <property type="entry name" value="Dihydropteroate_synth-like_sf"/>
</dbReference>
<keyword evidence="1 7" id="KW-0004">4Fe-4S</keyword>
<dbReference type="PANTHER" id="PTHR30454:SF0">
    <property type="entry name" value="4-HYDROXY-3-METHYLBUT-2-EN-1-YL DIPHOSPHATE SYNTHASE (FERREDOXIN), CHLOROPLASTIC"/>
    <property type="match status" value="1"/>
</dbReference>
<dbReference type="Gene3D" id="3.30.413.10">
    <property type="entry name" value="Sulfite Reductase Hemoprotein, domain 1"/>
    <property type="match status" value="1"/>
</dbReference>
<evidence type="ECO:0000256" key="5">
    <source>
        <dbReference type="ARBA" id="ARBA00023014"/>
    </source>
</evidence>
<evidence type="ECO:0000256" key="2">
    <source>
        <dbReference type="ARBA" id="ARBA00022723"/>
    </source>
</evidence>
<reference evidence="10" key="1">
    <citation type="journal article" date="2020" name="mSystems">
        <title>Genome- and Community-Level Interaction Insights into Carbon Utilization and Element Cycling Functions of Hydrothermarchaeota in Hydrothermal Sediment.</title>
        <authorList>
            <person name="Zhou Z."/>
            <person name="Liu Y."/>
            <person name="Xu W."/>
            <person name="Pan J."/>
            <person name="Luo Z.H."/>
            <person name="Li M."/>
        </authorList>
    </citation>
    <scope>NUCLEOTIDE SEQUENCE [LARGE SCALE GENOMIC DNA]</scope>
    <source>
        <strain evidence="10">SpSt-876</strain>
    </source>
</reference>
<dbReference type="EMBL" id="DTLI01000024">
    <property type="protein sequence ID" value="HHS51426.1"/>
    <property type="molecule type" value="Genomic_DNA"/>
</dbReference>
<dbReference type="GO" id="GO:0046429">
    <property type="term" value="F:4-hydroxy-3-methylbut-2-en-1-yl diphosphate synthase activity (ferredoxin)"/>
    <property type="evidence" value="ECO:0007669"/>
    <property type="project" value="UniProtKB-UniRule"/>
</dbReference>
<dbReference type="GO" id="GO:0051539">
    <property type="term" value="F:4 iron, 4 sulfur cluster binding"/>
    <property type="evidence" value="ECO:0007669"/>
    <property type="project" value="UniProtKB-UniRule"/>
</dbReference>
<keyword evidence="4 7" id="KW-0408">Iron</keyword>
<evidence type="ECO:0000256" key="4">
    <source>
        <dbReference type="ARBA" id="ARBA00023004"/>
    </source>
</evidence>
<dbReference type="PIRSF" id="PIRSF004640">
    <property type="entry name" value="IspG"/>
    <property type="match status" value="1"/>
</dbReference>
<dbReference type="UniPathway" id="UPA00056">
    <property type="reaction ID" value="UER00096"/>
</dbReference>
<protein>
    <recommendedName>
        <fullName evidence="7">4-hydroxy-3-methylbut-2-en-1-yl diphosphate synthase (flavodoxin)</fullName>
        <ecNumber evidence="7">1.17.7.3</ecNumber>
    </recommendedName>
    <alternativeName>
        <fullName evidence="7">1-hydroxy-2-methyl-2-(E)-butenyl 4-diphosphate synthase</fullName>
    </alternativeName>
</protein>
<dbReference type="Gene3D" id="3.20.20.20">
    <property type="entry name" value="Dihydropteroate synthase-like"/>
    <property type="match status" value="1"/>
</dbReference>
<dbReference type="Pfam" id="PF04551">
    <property type="entry name" value="GcpE"/>
    <property type="match status" value="1"/>
</dbReference>
<dbReference type="NCBIfam" id="NF001540">
    <property type="entry name" value="PRK00366.1"/>
    <property type="match status" value="1"/>
</dbReference>
<dbReference type="InterPro" id="IPR045854">
    <property type="entry name" value="NO2/SO3_Rdtase_4Fe4S_sf"/>
</dbReference>
<dbReference type="PANTHER" id="PTHR30454">
    <property type="entry name" value="4-HYDROXY-3-METHYLBUT-2-EN-1-YL DIPHOSPHATE SYNTHASE"/>
    <property type="match status" value="1"/>
</dbReference>
<feature type="domain" description="IspG C-terminal" evidence="9">
    <location>
        <begin position="261"/>
        <end position="348"/>
    </location>
</feature>
<comment type="function">
    <text evidence="7">Converts 2C-methyl-D-erythritol 2,4-cyclodiphosphate (ME-2,4cPP) into 1-hydroxy-2-methyl-2-(E)-butenyl 4-diphosphate.</text>
</comment>
<dbReference type="FunFam" id="3.20.20.20:FF:000001">
    <property type="entry name" value="4-hydroxy-3-methylbut-2-en-1-yl diphosphate synthase (flavodoxin)"/>
    <property type="match status" value="1"/>
</dbReference>
<dbReference type="InterPro" id="IPR004588">
    <property type="entry name" value="IspG_bac-typ"/>
</dbReference>
<comment type="caution">
    <text evidence="10">The sequence shown here is derived from an EMBL/GenBank/DDBJ whole genome shotgun (WGS) entry which is preliminary data.</text>
</comment>
<name>A0A7C6A8L0_UNCW3</name>
<comment type="similarity">
    <text evidence="7">Belongs to the IspG family.</text>
</comment>
<keyword evidence="3 7" id="KW-0560">Oxidoreductase</keyword>
<dbReference type="InterPro" id="IPR058579">
    <property type="entry name" value="IspG_C"/>
</dbReference>
<dbReference type="GO" id="GO:0005506">
    <property type="term" value="F:iron ion binding"/>
    <property type="evidence" value="ECO:0007669"/>
    <property type="project" value="InterPro"/>
</dbReference>
<dbReference type="NCBIfam" id="TIGR00612">
    <property type="entry name" value="ispG_gcpE"/>
    <property type="match status" value="1"/>
</dbReference>
<evidence type="ECO:0000256" key="1">
    <source>
        <dbReference type="ARBA" id="ARBA00022485"/>
    </source>
</evidence>
<keyword evidence="2 7" id="KW-0479">Metal-binding</keyword>
<comment type="cofactor">
    <cofactor evidence="7">
        <name>[4Fe-4S] cluster</name>
        <dbReference type="ChEBI" id="CHEBI:49883"/>
    </cofactor>
    <text evidence="7">Binds 1 [4Fe-4S] cluster.</text>
</comment>
<feature type="binding site" evidence="7">
    <location>
        <position position="264"/>
    </location>
    <ligand>
        <name>[4Fe-4S] cluster</name>
        <dbReference type="ChEBI" id="CHEBI:49883"/>
    </ligand>
</feature>
<feature type="binding site" evidence="7">
    <location>
        <position position="299"/>
    </location>
    <ligand>
        <name>[4Fe-4S] cluster</name>
        <dbReference type="ChEBI" id="CHEBI:49883"/>
    </ligand>
</feature>
<feature type="domain" description="IspG TIM-barrel" evidence="8">
    <location>
        <begin position="6"/>
        <end position="245"/>
    </location>
</feature>
<feature type="binding site" evidence="7">
    <location>
        <position position="306"/>
    </location>
    <ligand>
        <name>[4Fe-4S] cluster</name>
        <dbReference type="ChEBI" id="CHEBI:49883"/>
    </ligand>
</feature>
<evidence type="ECO:0000256" key="3">
    <source>
        <dbReference type="ARBA" id="ARBA00023002"/>
    </source>
</evidence>
<evidence type="ECO:0000313" key="10">
    <source>
        <dbReference type="EMBL" id="HHS51426.1"/>
    </source>
</evidence>
<dbReference type="GO" id="GO:0016114">
    <property type="term" value="P:terpenoid biosynthetic process"/>
    <property type="evidence" value="ECO:0007669"/>
    <property type="project" value="InterPro"/>
</dbReference>
<dbReference type="SUPFAM" id="SSF51717">
    <property type="entry name" value="Dihydropteroate synthetase-like"/>
    <property type="match status" value="1"/>
</dbReference>
<sequence length="351" mass="38122">MTRHKTKPVMVGKVWIGGNAPIVVQAMTKTKTEDITKTITEIKRLERVGCEIVRVAVRNQVAAQALKKIKQNINIPLVADIHFDYRLALASIKAGADKIRINPGNIGHDWKLKEIIKAAKDYNIPIRIGVNVGSLEKRVLAKYQKPSAQGLFESITQTVRFFEDNEFTNLVLSAKGSDVSTTVEVYQKIAEHYSYPLHLGLTEAGLPLEGAIRSACALSILLSQGIGDTIRISLTSDSVKEVVAAYELLQSLGLRQYGPIIISCPTCGRCEVNLIKLTEQVKEALTGYDKPIKVAVMGCVVNGPGEAKNADFGIAAGKKSGIIFSQGKAIKKCAEKDLVACLLAEIKKGAR</sequence>
<organism evidence="10">
    <name type="scientific">candidate division WOR-3 bacterium</name>
    <dbReference type="NCBI Taxonomy" id="2052148"/>
    <lineage>
        <taxon>Bacteria</taxon>
        <taxon>Bacteria division WOR-3</taxon>
    </lineage>
</organism>
<evidence type="ECO:0000256" key="7">
    <source>
        <dbReference type="HAMAP-Rule" id="MF_00159"/>
    </source>
</evidence>
<accession>A0A7C6A8L0</accession>
<dbReference type="GO" id="GO:0019288">
    <property type="term" value="P:isopentenyl diphosphate biosynthetic process, methylerythritol 4-phosphate pathway"/>
    <property type="evidence" value="ECO:0007669"/>
    <property type="project" value="UniProtKB-UniRule"/>
</dbReference>
<dbReference type="GO" id="GO:0141197">
    <property type="term" value="F:4-hydroxy-3-methylbut-2-enyl-diphosphate synthase activity (flavodoxin)"/>
    <property type="evidence" value="ECO:0007669"/>
    <property type="project" value="UniProtKB-EC"/>
</dbReference>
<dbReference type="EC" id="1.17.7.3" evidence="7"/>
<evidence type="ECO:0000259" key="8">
    <source>
        <dbReference type="Pfam" id="PF04551"/>
    </source>
</evidence>
<comment type="catalytic activity">
    <reaction evidence="7">
        <text>(2E)-4-hydroxy-3-methylbut-2-enyl diphosphate + oxidized [flavodoxin] + H2O + 2 H(+) = 2-C-methyl-D-erythritol 2,4-cyclic diphosphate + reduced [flavodoxin]</text>
        <dbReference type="Rhea" id="RHEA:43604"/>
        <dbReference type="Rhea" id="RHEA-COMP:10622"/>
        <dbReference type="Rhea" id="RHEA-COMP:10623"/>
        <dbReference type="ChEBI" id="CHEBI:15377"/>
        <dbReference type="ChEBI" id="CHEBI:15378"/>
        <dbReference type="ChEBI" id="CHEBI:57618"/>
        <dbReference type="ChEBI" id="CHEBI:58210"/>
        <dbReference type="ChEBI" id="CHEBI:58483"/>
        <dbReference type="ChEBI" id="CHEBI:128753"/>
        <dbReference type="EC" id="1.17.7.3"/>
    </reaction>
</comment>
<dbReference type="AlphaFoldDB" id="A0A7C6A8L0"/>
<dbReference type="InterPro" id="IPR058578">
    <property type="entry name" value="IspG_TIM"/>
</dbReference>
<keyword evidence="6 7" id="KW-0414">Isoprene biosynthesis</keyword>
<proteinExistence type="inferred from homology"/>
<dbReference type="SUPFAM" id="SSF56014">
    <property type="entry name" value="Nitrite and sulphite reductase 4Fe-4S domain-like"/>
    <property type="match status" value="1"/>
</dbReference>
<dbReference type="Pfam" id="PF26540">
    <property type="entry name" value="GcpE_C"/>
    <property type="match status" value="1"/>
</dbReference>
<evidence type="ECO:0000256" key="6">
    <source>
        <dbReference type="ARBA" id="ARBA00023229"/>
    </source>
</evidence>